<evidence type="ECO:0000256" key="1">
    <source>
        <dbReference type="ARBA" id="ARBA00022737"/>
    </source>
</evidence>
<dbReference type="SMART" id="SM00248">
    <property type="entry name" value="ANK"/>
    <property type="match status" value="3"/>
</dbReference>
<dbReference type="Proteomes" id="UP000016801">
    <property type="component" value="Unassembled WGS sequence"/>
</dbReference>
<evidence type="ECO:0000256" key="3">
    <source>
        <dbReference type="PROSITE-ProRule" id="PRU00023"/>
    </source>
</evidence>
<dbReference type="SUPFAM" id="SSF48403">
    <property type="entry name" value="Ankyrin repeat"/>
    <property type="match status" value="1"/>
</dbReference>
<reference evidence="5 6" key="1">
    <citation type="journal article" date="2013" name="PLoS Genet.">
        <title>Plant-symbiotic fungi as chemical engineers: Multi-genome analysis of the Clavicipitaceae reveals dynamics of alkaloid loci.</title>
        <authorList>
            <person name="Schardl C.L."/>
            <person name="Young C.A."/>
            <person name="Hesse U."/>
            <person name="Amyotte S.G."/>
            <person name="Andreeva K."/>
            <person name="Calie P.J."/>
            <person name="Fleetwood D.J."/>
            <person name="Haws D.C."/>
            <person name="Moore N."/>
            <person name="Oeser B."/>
            <person name="Panaccione D.G."/>
            <person name="Schweri K.K."/>
            <person name="Voisey C.R."/>
            <person name="Farman M.L."/>
            <person name="Jaromczyk J.W."/>
            <person name="Roe B.A."/>
            <person name="O'Sullivan D.M."/>
            <person name="Scott B."/>
            <person name="Tudzynski P."/>
            <person name="An Z."/>
            <person name="Arnaoudova E.G."/>
            <person name="Bullock C.T."/>
            <person name="Charlton N.D."/>
            <person name="Chen L."/>
            <person name="Cox M."/>
            <person name="Dinkins R.D."/>
            <person name="Florea S."/>
            <person name="Glenn A.E."/>
            <person name="Gordon A."/>
            <person name="Gueldener U."/>
            <person name="Harris D.R."/>
            <person name="Hollin W."/>
            <person name="Jaromczyk J."/>
            <person name="Johnson R.D."/>
            <person name="Khan A.K."/>
            <person name="Leistner E."/>
            <person name="Leuchtmann A."/>
            <person name="Li C."/>
            <person name="Liu J."/>
            <person name="Liu J."/>
            <person name="Liu M."/>
            <person name="Mace W."/>
            <person name="Machado C."/>
            <person name="Nagabhyru P."/>
            <person name="Pan J."/>
            <person name="Schmid J."/>
            <person name="Sugawara K."/>
            <person name="Steiner U."/>
            <person name="Takach J.E."/>
            <person name="Tanaka E."/>
            <person name="Webb J.S."/>
            <person name="Wilson E.V."/>
            <person name="Wiseman J.L."/>
            <person name="Yoshida R."/>
            <person name="Zeng Z."/>
        </authorList>
    </citation>
    <scope>NUCLEOTIDE SEQUENCE [LARGE SCALE GENOMIC DNA]</scope>
    <source>
        <strain evidence="5 6">20.1</strain>
    </source>
</reference>
<gene>
    <name evidence="5" type="ORF">CPUR_06318</name>
</gene>
<dbReference type="InterPro" id="IPR036770">
    <property type="entry name" value="Ankyrin_rpt-contain_sf"/>
</dbReference>
<dbReference type="Gene3D" id="1.20.1280.50">
    <property type="match status" value="1"/>
</dbReference>
<dbReference type="PROSITE" id="PS50297">
    <property type="entry name" value="ANK_REP_REGION"/>
    <property type="match status" value="1"/>
</dbReference>
<keyword evidence="2 3" id="KW-0040">ANK repeat</keyword>
<keyword evidence="1" id="KW-0677">Repeat</keyword>
<feature type="repeat" description="ANK" evidence="3">
    <location>
        <begin position="130"/>
        <end position="162"/>
    </location>
</feature>
<dbReference type="Pfam" id="PF12937">
    <property type="entry name" value="F-box-like"/>
    <property type="match status" value="1"/>
</dbReference>
<proteinExistence type="predicted"/>
<accession>M1WDZ5</accession>
<dbReference type="EMBL" id="CAGA01000042">
    <property type="protein sequence ID" value="CCE32458.1"/>
    <property type="molecule type" value="Genomic_DNA"/>
</dbReference>
<dbReference type="CDD" id="cd09917">
    <property type="entry name" value="F-box_SF"/>
    <property type="match status" value="1"/>
</dbReference>
<dbReference type="VEuPathDB" id="FungiDB:CPUR_06318"/>
<name>M1WDZ5_CLAP2</name>
<dbReference type="InterPro" id="IPR002110">
    <property type="entry name" value="Ankyrin_rpt"/>
</dbReference>
<sequence>MDSATREARVMARERDIDESKSPMALLPSEMKIQIMSHIGTQQSLARLGQSCRAWYEVANEELYKRDSRENNSVAVKWMAAHAVDEKSTESALRTLEISRRWGGQIDAVRPRLSRTGEAVSHGKDQRMYDTSTALHFAVFLGNVRLTTALLDMGASFTIACSPLLWRSMGSEQLLLRFRYFLKCLDEWRFGPAFPIFLAFLQRDPGMCKLLMEHGAGREAMIFDSDTDPKVLSILHFAAADLTTDYRQWRFLFDRFREYIDEPCPRSAQLTPLHIALKTGCTQGMLNAVKSGADKEARDGHSRTPLSIGVLGIPYDRHGDLRTFGKRTMCFRKFVELGASVNPEGDSVLVRAVKTYASHPVDHRLMRRLISFLLEHHADIHGTGDRENTNVVNELIKGFLDYDHDPSAQELLKELLSELVDRGLDLTILAPGLPSPLYLVLHRRKATPEWLVDLLCEKGATIHEDEVNTAFLRWCEIPRLWRTNQYDAWWQHQGQEDEVFLKWCEHPYNVWWWQHVNQISPGAATMAHVQACSYGDRQLYDMIAHLPLPAPLDDSFIEVAFNSLQL</sequence>
<dbReference type="HOGENOM" id="CLU_014359_0_0_1"/>
<dbReference type="GO" id="GO:0005737">
    <property type="term" value="C:cytoplasm"/>
    <property type="evidence" value="ECO:0007669"/>
    <property type="project" value="TreeGrafter"/>
</dbReference>
<evidence type="ECO:0000313" key="5">
    <source>
        <dbReference type="EMBL" id="CCE32458.1"/>
    </source>
</evidence>
<dbReference type="OrthoDB" id="20872at2759"/>
<dbReference type="PROSITE" id="PS50088">
    <property type="entry name" value="ANK_REPEAT"/>
    <property type="match status" value="1"/>
</dbReference>
<evidence type="ECO:0000259" key="4">
    <source>
        <dbReference type="Pfam" id="PF12937"/>
    </source>
</evidence>
<comment type="caution">
    <text evidence="5">The sequence shown here is derived from an EMBL/GenBank/DDBJ whole genome shotgun (WGS) entry which is preliminary data.</text>
</comment>
<feature type="domain" description="F-box" evidence="4">
    <location>
        <begin position="25"/>
        <end position="66"/>
    </location>
</feature>
<dbReference type="Gene3D" id="1.25.40.20">
    <property type="entry name" value="Ankyrin repeat-containing domain"/>
    <property type="match status" value="1"/>
</dbReference>
<organism evidence="5 6">
    <name type="scientific">Claviceps purpurea (strain 20.1)</name>
    <name type="common">Ergot fungus</name>
    <name type="synonym">Sphacelia segetum</name>
    <dbReference type="NCBI Taxonomy" id="1111077"/>
    <lineage>
        <taxon>Eukaryota</taxon>
        <taxon>Fungi</taxon>
        <taxon>Dikarya</taxon>
        <taxon>Ascomycota</taxon>
        <taxon>Pezizomycotina</taxon>
        <taxon>Sordariomycetes</taxon>
        <taxon>Hypocreomycetidae</taxon>
        <taxon>Hypocreales</taxon>
        <taxon>Clavicipitaceae</taxon>
        <taxon>Claviceps</taxon>
    </lineage>
</organism>
<keyword evidence="6" id="KW-1185">Reference proteome</keyword>
<dbReference type="InterPro" id="IPR036047">
    <property type="entry name" value="F-box-like_dom_sf"/>
</dbReference>
<dbReference type="InterPro" id="IPR001810">
    <property type="entry name" value="F-box_dom"/>
</dbReference>
<dbReference type="PANTHER" id="PTHR24198:SF165">
    <property type="entry name" value="ANKYRIN REPEAT-CONTAINING PROTEIN-RELATED"/>
    <property type="match status" value="1"/>
</dbReference>
<protein>
    <recommendedName>
        <fullName evidence="4">F-box domain-containing protein</fullName>
    </recommendedName>
</protein>
<evidence type="ECO:0000313" key="6">
    <source>
        <dbReference type="Proteomes" id="UP000016801"/>
    </source>
</evidence>
<dbReference type="STRING" id="1111077.M1WDZ5"/>
<dbReference type="AlphaFoldDB" id="M1WDZ5"/>
<dbReference type="PANTHER" id="PTHR24198">
    <property type="entry name" value="ANKYRIN REPEAT AND PROTEIN KINASE DOMAIN-CONTAINING PROTEIN"/>
    <property type="match status" value="1"/>
</dbReference>
<evidence type="ECO:0000256" key="2">
    <source>
        <dbReference type="ARBA" id="ARBA00023043"/>
    </source>
</evidence>
<dbReference type="SUPFAM" id="SSF81383">
    <property type="entry name" value="F-box domain"/>
    <property type="match status" value="1"/>
</dbReference>